<feature type="region of interest" description="Disordered" evidence="1">
    <location>
        <begin position="124"/>
        <end position="205"/>
    </location>
</feature>
<accession>A0A072PBE3</accession>
<feature type="compositionally biased region" description="Low complexity" evidence="1">
    <location>
        <begin position="162"/>
        <end position="176"/>
    </location>
</feature>
<proteinExistence type="predicted"/>
<protein>
    <submittedName>
        <fullName evidence="4">Uncharacterized protein</fullName>
    </submittedName>
</protein>
<keyword evidence="5" id="KW-1185">Reference proteome</keyword>
<reference evidence="4 5" key="1">
    <citation type="submission" date="2013-03" db="EMBL/GenBank/DDBJ databases">
        <title>The Genome Sequence of Exophiala aquamarina CBS 119918.</title>
        <authorList>
            <consortium name="The Broad Institute Genomics Platform"/>
            <person name="Cuomo C."/>
            <person name="de Hoog S."/>
            <person name="Gorbushina A."/>
            <person name="Walker B."/>
            <person name="Young S.K."/>
            <person name="Zeng Q."/>
            <person name="Gargeya S."/>
            <person name="Fitzgerald M."/>
            <person name="Haas B."/>
            <person name="Abouelleil A."/>
            <person name="Allen A.W."/>
            <person name="Alvarado L."/>
            <person name="Arachchi H.M."/>
            <person name="Berlin A.M."/>
            <person name="Chapman S.B."/>
            <person name="Gainer-Dewar J."/>
            <person name="Goldberg J."/>
            <person name="Griggs A."/>
            <person name="Gujja S."/>
            <person name="Hansen M."/>
            <person name="Howarth C."/>
            <person name="Imamovic A."/>
            <person name="Ireland A."/>
            <person name="Larimer J."/>
            <person name="McCowan C."/>
            <person name="Murphy C."/>
            <person name="Pearson M."/>
            <person name="Poon T.W."/>
            <person name="Priest M."/>
            <person name="Roberts A."/>
            <person name="Saif S."/>
            <person name="Shea T."/>
            <person name="Sisk P."/>
            <person name="Sykes S."/>
            <person name="Wortman J."/>
            <person name="Nusbaum C."/>
            <person name="Birren B."/>
        </authorList>
    </citation>
    <scope>NUCLEOTIDE SEQUENCE [LARGE SCALE GENOMIC DNA]</scope>
    <source>
        <strain evidence="4 5">CBS 119918</strain>
    </source>
</reference>
<dbReference type="EMBL" id="AMGV01000005">
    <property type="protein sequence ID" value="KEF56593.1"/>
    <property type="molecule type" value="Genomic_DNA"/>
</dbReference>
<feature type="signal peptide" evidence="3">
    <location>
        <begin position="1"/>
        <end position="21"/>
    </location>
</feature>
<dbReference type="VEuPathDB" id="FungiDB:A1O9_06782"/>
<organism evidence="4 5">
    <name type="scientific">Exophiala aquamarina CBS 119918</name>
    <dbReference type="NCBI Taxonomy" id="1182545"/>
    <lineage>
        <taxon>Eukaryota</taxon>
        <taxon>Fungi</taxon>
        <taxon>Dikarya</taxon>
        <taxon>Ascomycota</taxon>
        <taxon>Pezizomycotina</taxon>
        <taxon>Eurotiomycetes</taxon>
        <taxon>Chaetothyriomycetidae</taxon>
        <taxon>Chaetothyriales</taxon>
        <taxon>Herpotrichiellaceae</taxon>
        <taxon>Exophiala</taxon>
    </lineage>
</organism>
<dbReference type="OrthoDB" id="4120535at2759"/>
<sequence>MAAFKNSILITTLLPIRHVMASPIPQIFSPEMGQLSFAELIQQSLRRILERGFVGGILYSILILGCLICALICVFCALWAILERRDSSFQVGRRTLFSDKNGTTHEASPTYKYRPQTETRLSRFVLSSPSSKTTSPATKITIRASSVRKSKTTPPSSPPPSSSSLSRSTPLRSALSKTPPSQPSTTQSFFFGSRRRSSPASSPKSVRWADDIEVSIFTTVEMKVGNDVDPDEFDLGTPITSSVETYNMSNLMGGRETFIKSRAQDHEIFPSTAVSDLAGDKC</sequence>
<keyword evidence="2" id="KW-1133">Transmembrane helix</keyword>
<feature type="transmembrane region" description="Helical" evidence="2">
    <location>
        <begin position="57"/>
        <end position="82"/>
    </location>
</feature>
<evidence type="ECO:0000313" key="5">
    <source>
        <dbReference type="Proteomes" id="UP000027920"/>
    </source>
</evidence>
<keyword evidence="3" id="KW-0732">Signal</keyword>
<comment type="caution">
    <text evidence="4">The sequence shown here is derived from an EMBL/GenBank/DDBJ whole genome shotgun (WGS) entry which is preliminary data.</text>
</comment>
<dbReference type="RefSeq" id="XP_013259183.1">
    <property type="nucleotide sequence ID" value="XM_013403729.1"/>
</dbReference>
<dbReference type="GeneID" id="25281697"/>
<evidence type="ECO:0000256" key="2">
    <source>
        <dbReference type="SAM" id="Phobius"/>
    </source>
</evidence>
<evidence type="ECO:0000313" key="4">
    <source>
        <dbReference type="EMBL" id="KEF56593.1"/>
    </source>
</evidence>
<keyword evidence="2" id="KW-0472">Membrane</keyword>
<feature type="chain" id="PRO_5001681456" evidence="3">
    <location>
        <begin position="22"/>
        <end position="282"/>
    </location>
</feature>
<dbReference type="HOGENOM" id="CLU_068914_0_0_1"/>
<feature type="compositionally biased region" description="Low complexity" evidence="1">
    <location>
        <begin position="188"/>
        <end position="205"/>
    </location>
</feature>
<evidence type="ECO:0000256" key="1">
    <source>
        <dbReference type="SAM" id="MobiDB-lite"/>
    </source>
</evidence>
<keyword evidence="2" id="KW-0812">Transmembrane</keyword>
<feature type="compositionally biased region" description="Low complexity" evidence="1">
    <location>
        <begin position="127"/>
        <end position="145"/>
    </location>
</feature>
<dbReference type="AlphaFoldDB" id="A0A072PBE3"/>
<dbReference type="Proteomes" id="UP000027920">
    <property type="component" value="Unassembled WGS sequence"/>
</dbReference>
<name>A0A072PBE3_9EURO</name>
<evidence type="ECO:0000256" key="3">
    <source>
        <dbReference type="SAM" id="SignalP"/>
    </source>
</evidence>
<gene>
    <name evidence="4" type="ORF">A1O9_06782</name>
</gene>